<evidence type="ECO:0000313" key="3">
    <source>
        <dbReference type="Proteomes" id="UP000824120"/>
    </source>
</evidence>
<comment type="caution">
    <text evidence="2">The sequence shown here is derived from an EMBL/GenBank/DDBJ whole genome shotgun (WGS) entry which is preliminary data.</text>
</comment>
<proteinExistence type="predicted"/>
<organism evidence="2 3">
    <name type="scientific">Solanum commersonii</name>
    <name type="common">Commerson's wild potato</name>
    <name type="synonym">Commerson's nightshade</name>
    <dbReference type="NCBI Taxonomy" id="4109"/>
    <lineage>
        <taxon>Eukaryota</taxon>
        <taxon>Viridiplantae</taxon>
        <taxon>Streptophyta</taxon>
        <taxon>Embryophyta</taxon>
        <taxon>Tracheophyta</taxon>
        <taxon>Spermatophyta</taxon>
        <taxon>Magnoliopsida</taxon>
        <taxon>eudicotyledons</taxon>
        <taxon>Gunneridae</taxon>
        <taxon>Pentapetalae</taxon>
        <taxon>asterids</taxon>
        <taxon>lamiids</taxon>
        <taxon>Solanales</taxon>
        <taxon>Solanaceae</taxon>
        <taxon>Solanoideae</taxon>
        <taxon>Solaneae</taxon>
        <taxon>Solanum</taxon>
    </lineage>
</organism>
<dbReference type="AlphaFoldDB" id="A0A9J5ZI58"/>
<reference evidence="2 3" key="1">
    <citation type="submission" date="2020-09" db="EMBL/GenBank/DDBJ databases">
        <title>De no assembly of potato wild relative species, Solanum commersonii.</title>
        <authorList>
            <person name="Cho K."/>
        </authorList>
    </citation>
    <scope>NUCLEOTIDE SEQUENCE [LARGE SCALE GENOMIC DNA]</scope>
    <source>
        <strain evidence="2">LZ3.2</strain>
        <tissue evidence="2">Leaf</tissue>
    </source>
</reference>
<evidence type="ECO:0000313" key="2">
    <source>
        <dbReference type="EMBL" id="KAG5611244.1"/>
    </source>
</evidence>
<protein>
    <submittedName>
        <fullName evidence="2">Uncharacterized protein</fullName>
    </submittedName>
</protein>
<name>A0A9J5ZI58_SOLCO</name>
<evidence type="ECO:0000256" key="1">
    <source>
        <dbReference type="SAM" id="MobiDB-lite"/>
    </source>
</evidence>
<feature type="region of interest" description="Disordered" evidence="1">
    <location>
        <begin position="66"/>
        <end position="90"/>
    </location>
</feature>
<gene>
    <name evidence="2" type="ORF">H5410_022525</name>
</gene>
<accession>A0A9J5ZI58</accession>
<dbReference type="Proteomes" id="UP000824120">
    <property type="component" value="Chromosome 4"/>
</dbReference>
<sequence length="90" mass="9920">MDGEGVHSQRMQKILVSDNKDLTSQDQAVAVKTHQTRLWVTLPKSEGEGSSSSAVTRIIYCEGQDKHVITPPNPGSKRRQTSTDIEAKQT</sequence>
<dbReference type="EMBL" id="JACXVP010000004">
    <property type="protein sequence ID" value="KAG5611244.1"/>
    <property type="molecule type" value="Genomic_DNA"/>
</dbReference>
<keyword evidence="3" id="KW-1185">Reference proteome</keyword>